<keyword evidence="6 15" id="KW-0732">Signal</keyword>
<dbReference type="InterPro" id="IPR035897">
    <property type="entry name" value="Toll_tir_struct_dom_sf"/>
</dbReference>
<dbReference type="Gene3D" id="1.10.8.430">
    <property type="entry name" value="Helical domain of apoptotic protease-activating factors"/>
    <property type="match status" value="1"/>
</dbReference>
<name>A0AAW1VSE9_RUBAR</name>
<dbReference type="InterPro" id="IPR000157">
    <property type="entry name" value="TIR_dom"/>
</dbReference>
<keyword evidence="4" id="KW-0433">Leucine-rich repeat</keyword>
<dbReference type="Pfam" id="PF01582">
    <property type="entry name" value="TIR"/>
    <property type="match status" value="1"/>
</dbReference>
<dbReference type="InterPro" id="IPR042197">
    <property type="entry name" value="Apaf_helical"/>
</dbReference>
<dbReference type="Pfam" id="PF25019">
    <property type="entry name" value="LRR_R13L1-DRL21"/>
    <property type="match status" value="1"/>
</dbReference>
<dbReference type="InterPro" id="IPR002182">
    <property type="entry name" value="NB-ARC"/>
</dbReference>
<evidence type="ECO:0000256" key="7">
    <source>
        <dbReference type="ARBA" id="ARBA00022737"/>
    </source>
</evidence>
<sequence length="2278" mass="257222">MRLFQCLFFLLIFFFKGCNTTNTSHEQPCYCHDEESSALLQFKQSFTINASASGLEGAYRKVSSWKLAQGGNSTCCCDWDRVECDEETGHVIELDLKSSCLYGSINSNNSLFSLVHLQRLNLADNHFNYSHIPTTIRNFPSLTQLDLSASVFSGQVPSQLSQWVKLSSLDLSFNIDPSSDQGLLKLDGSDFRSLVQNLTRLEHLRLRFINISSTIPHSMANLSFLTTLDLHQCELFGNFPVRIFQLQSLQNIYVRDNQDLIGYLPEFNQSSPLTTLDIHGTRFFGTLPSSIGRIGSLKQLDVAACNFSEGLVPSWLGNLRQLTYLDISANKFGGLIPESFANLTKLTVFKISTSELTGPIPSWLGNFNKLIYLDFGFNRLNSSIPASFSNLTSLEILFLQNNELSGIVEFQMFEKLQNFNQLQLSFNNLEFVAESIDMNASSVPQFTLLYLNSCNIRAFPYFLRYLKSLERLDLSMNKLHGQVPKWMYNVSTETLKYFSLESNLLSGFDQLPVVLPWVNLQYFSLTNNAFQGPLPVPAASTVIYYVQGNNFTGEISPLICNINSLQALVLNDNNLSGMIPQCFRNLTSLRALDLSNNNLSGLIPQFFGNFSDNLMLLNLGNNSFNGALPQTYNNKSNLRMLDVSQNQLQGQLPRSLANCLMLETLILSNNNFNDVFPSWLRILPELRLLSMRHNGFQGVIEKPENDKQFPKLRILDISHNNFTGEFLVEDIFSEYAMRPNITVNQSTYIRVTISYIPTSSVTSDISTISAMSYISTSTFNITFAITSKGVDRHYSKIQEAFAVIDISSNKFVGKIDGWIGNLKGLHSLNVSNNLLTGAIPSSLGNLMQLESLDLSNNKLSGEIPQQLAQLTSLAEFNVSHNNLTGPIPRGTQLMGLDITSYQGNSKLCGTPLPKKCENSNTLTQLPPSSTEENDLARIEFDWKFVLAGFGSGIVVGVVLADVAIIRRPELFLEVVGVLIRLIETITSWKRLRDGDVVVISQKASTSKTSPCPSKYDVFLSFRGEDTRKTFTDHLYTALTNAGFRTFRDDDELPRGENIKPELQKAIQQSQSSVIVLSENYASSGWCLDELVMILQCKATSNHVVLPVFYDIDPSHLRKQTGSLAKAFTRHQKKQSPEKLNRWREALTQVADLAGLVLQNQADRHESKFIQNIVKEIQGKLLRRLPLSDVQDVLQKKLLSVNPVLDDAEGKQLNNPTVKAWLNELQEAVYDAEDLLQEIKTEVLRPKMEPKSGISTNEVQELISSHASHAFDLALINSRVDKVSKRLDSIMTERKDILGLEANARHRVSLTIPSTPLVQESGVYGRDVEKEKFIKLLLSDDEKKSVIPIVGMGGIGKTTLAQLLYNDVRVKQHFDIQAWACVSNEFDVIRISQRIYESLNSDACKTDQLQLKLKEALAGRKFFIVLDDVWNKNYDLWDKLQCPFDFGAHGSKIIVTTRDEDVASMTVTPQHQPHCLMELSDENGWLLFEKHAFKSRGVGAHSDLEVIGRQIVTKCNGLPLALTCLGGLLCSKLTVREWKSILNSEMWELPQKESNILPSLWLSYMSLPPYLKRCFAYCSIFPKNYKFQTSELVFLWKAEDLLQPQKEKMAVEIGNDYFNELISRSFFQLSSSYSYPQDYIMHDLINDLASFVSGEFCFRWENSDPNILRKTRHFSYMIKYDDDDDDDEKKFEALQQAKCLRTFLPLAPKRLKLLSKGLHEVLPKLQCLRMLKLSGYNIKEWPDSINNLKHLRHLDMSYTSIKKLPDTICTLYNLQALLLLHCKDLTELPPNFGRLINLTHVDVEGTKLEKMPPHMGNLEHLQVLTAFVLDKHTAGGNLLELKKLQNLHGTIHISGLVHVSSLVAYILTDKKFLNELVLFWGDRHVGEERTALQEREVLEKFQPHLNLERLTIDGYGGKLFPGWSRYYSSSAIVCLKLYNCVNCISLPPLGQLPSLRELHISQLSGVASIGSEFYYGDNCVNKPFRSLRSLRIEFMSGWQEWSYVGDDENEGVFFPNLGELHLTECPNLTGRLALDSFPMLKEVVLNKIGFSHIAGSQECPELGILKLSNCSNIVSFPDGGLRAPNLTDIQIGFCEKLGSWPEQIHILLPSLQSLRIRGCPELECFPDGEFPSKLKSLNIEDCKKFNANSTQNMNKGLRRLTSLETLSFDFDGCEEVDSFPEEGLLPSALTHLHIYWLKLKTMDGAKWFGHLNSLITLEFRSCSELQCLPDTGLPSSLSVLQIFECDSLAQWCRKQKAEDSPKIAHIRRIEIDGKLLIQD</sequence>
<dbReference type="PROSITE" id="PS50104">
    <property type="entry name" value="TIR"/>
    <property type="match status" value="1"/>
</dbReference>
<dbReference type="InterPro" id="IPR027417">
    <property type="entry name" value="P-loop_NTPase"/>
</dbReference>
<dbReference type="InterPro" id="IPR058922">
    <property type="entry name" value="WHD_DRP"/>
</dbReference>
<keyword evidence="5" id="KW-0812">Transmembrane</keyword>
<dbReference type="PRINTS" id="PR00364">
    <property type="entry name" value="DISEASERSIST"/>
</dbReference>
<evidence type="ECO:0000313" key="17">
    <source>
        <dbReference type="EMBL" id="KAK9910982.1"/>
    </source>
</evidence>
<dbReference type="PRINTS" id="PR00019">
    <property type="entry name" value="LEURICHRPT"/>
</dbReference>
<dbReference type="Gene3D" id="1.10.10.10">
    <property type="entry name" value="Winged helix-like DNA-binding domain superfamily/Winged helix DNA-binding domain"/>
    <property type="match status" value="1"/>
</dbReference>
<dbReference type="EMBL" id="JBEDUW010000007">
    <property type="protein sequence ID" value="KAK9910982.1"/>
    <property type="molecule type" value="Genomic_DNA"/>
</dbReference>
<dbReference type="InterPro" id="IPR001611">
    <property type="entry name" value="Leu-rich_rpt"/>
</dbReference>
<dbReference type="Gene3D" id="3.40.50.10140">
    <property type="entry name" value="Toll/interleukin-1 receptor homology (TIR) domain"/>
    <property type="match status" value="1"/>
</dbReference>
<dbReference type="FunFam" id="3.80.10.10:FF:000095">
    <property type="entry name" value="LRR receptor-like serine/threonine-protein kinase GSO1"/>
    <property type="match status" value="2"/>
</dbReference>
<keyword evidence="12" id="KW-0472">Membrane</keyword>
<reference evidence="17 18" key="1">
    <citation type="journal article" date="2023" name="G3 (Bethesda)">
        <title>A chromosome-length genome assembly and annotation of blackberry (Rubus argutus, cv. 'Hillquist').</title>
        <authorList>
            <person name="Bruna T."/>
            <person name="Aryal R."/>
            <person name="Dudchenko O."/>
            <person name="Sargent D.J."/>
            <person name="Mead D."/>
            <person name="Buti M."/>
            <person name="Cavallini A."/>
            <person name="Hytonen T."/>
            <person name="Andres J."/>
            <person name="Pham M."/>
            <person name="Weisz D."/>
            <person name="Mascagni F."/>
            <person name="Usai G."/>
            <person name="Natali L."/>
            <person name="Bassil N."/>
            <person name="Fernandez G.E."/>
            <person name="Lomsadze A."/>
            <person name="Armour M."/>
            <person name="Olukolu B."/>
            <person name="Poorten T."/>
            <person name="Britton C."/>
            <person name="Davik J."/>
            <person name="Ashrafi H."/>
            <person name="Aiden E.L."/>
            <person name="Borodovsky M."/>
            <person name="Worthington M."/>
        </authorList>
    </citation>
    <scope>NUCLEOTIDE SEQUENCE [LARGE SCALE GENOMIC DNA]</scope>
    <source>
        <strain evidence="17">PI 553951</strain>
    </source>
</reference>
<comment type="similarity">
    <text evidence="2">Belongs to the RLP family.</text>
</comment>
<dbReference type="InterPro" id="IPR003591">
    <property type="entry name" value="Leu-rich_rpt_typical-subtyp"/>
</dbReference>
<dbReference type="PROSITE" id="PS51450">
    <property type="entry name" value="LRR"/>
    <property type="match status" value="1"/>
</dbReference>
<dbReference type="Pfam" id="PF00560">
    <property type="entry name" value="LRR_1"/>
    <property type="match status" value="2"/>
</dbReference>
<dbReference type="Pfam" id="PF08263">
    <property type="entry name" value="LRRNT_2"/>
    <property type="match status" value="1"/>
</dbReference>
<keyword evidence="8" id="KW-0547">Nucleotide-binding</keyword>
<feature type="chain" id="PRO_5043407846" description="TIR domain-containing protein" evidence="15">
    <location>
        <begin position="21"/>
        <end position="2278"/>
    </location>
</feature>
<dbReference type="GO" id="GO:0051707">
    <property type="term" value="P:response to other organism"/>
    <property type="evidence" value="ECO:0007669"/>
    <property type="project" value="UniProtKB-ARBA"/>
</dbReference>
<evidence type="ECO:0000256" key="6">
    <source>
        <dbReference type="ARBA" id="ARBA00022729"/>
    </source>
</evidence>
<feature type="signal peptide" evidence="15">
    <location>
        <begin position="1"/>
        <end position="20"/>
    </location>
</feature>
<evidence type="ECO:0000256" key="3">
    <source>
        <dbReference type="ARBA" id="ARBA00022475"/>
    </source>
</evidence>
<evidence type="ECO:0000256" key="15">
    <source>
        <dbReference type="SAM" id="SignalP"/>
    </source>
</evidence>
<dbReference type="SMART" id="SM00365">
    <property type="entry name" value="LRR_SD22"/>
    <property type="match status" value="6"/>
</dbReference>
<evidence type="ECO:0000256" key="2">
    <source>
        <dbReference type="ARBA" id="ARBA00009592"/>
    </source>
</evidence>
<organism evidence="17 18">
    <name type="scientific">Rubus argutus</name>
    <name type="common">Southern blackberry</name>
    <dbReference type="NCBI Taxonomy" id="59490"/>
    <lineage>
        <taxon>Eukaryota</taxon>
        <taxon>Viridiplantae</taxon>
        <taxon>Streptophyta</taxon>
        <taxon>Embryophyta</taxon>
        <taxon>Tracheophyta</taxon>
        <taxon>Spermatophyta</taxon>
        <taxon>Magnoliopsida</taxon>
        <taxon>eudicotyledons</taxon>
        <taxon>Gunneridae</taxon>
        <taxon>Pentapetalae</taxon>
        <taxon>rosids</taxon>
        <taxon>fabids</taxon>
        <taxon>Rosales</taxon>
        <taxon>Rosaceae</taxon>
        <taxon>Rosoideae</taxon>
        <taxon>Rosoideae incertae sedis</taxon>
        <taxon>Rubus</taxon>
    </lineage>
</organism>
<dbReference type="FunFam" id="3.40.50.300:FF:001091">
    <property type="entry name" value="Probable disease resistance protein At1g61300"/>
    <property type="match status" value="1"/>
</dbReference>
<dbReference type="PANTHER" id="PTHR27000:SF803">
    <property type="entry name" value="RECEPTOR-LIKE PROTEIN 45"/>
    <property type="match status" value="1"/>
</dbReference>
<keyword evidence="14" id="KW-0325">Glycoprotein</keyword>
<dbReference type="InterPro" id="IPR055414">
    <property type="entry name" value="LRR_R13L4/SHOC2-like"/>
</dbReference>
<evidence type="ECO:0000256" key="4">
    <source>
        <dbReference type="ARBA" id="ARBA00022614"/>
    </source>
</evidence>
<evidence type="ECO:0000256" key="11">
    <source>
        <dbReference type="ARBA" id="ARBA00023027"/>
    </source>
</evidence>
<keyword evidence="11" id="KW-0520">NAD</keyword>
<dbReference type="Pfam" id="PF18052">
    <property type="entry name" value="Rx_N"/>
    <property type="match status" value="1"/>
</dbReference>
<evidence type="ECO:0000256" key="1">
    <source>
        <dbReference type="ARBA" id="ARBA00004251"/>
    </source>
</evidence>
<keyword evidence="3" id="KW-1003">Cell membrane</keyword>
<dbReference type="SMART" id="SM00369">
    <property type="entry name" value="LRR_TYP"/>
    <property type="match status" value="13"/>
</dbReference>
<dbReference type="Pfam" id="PF13855">
    <property type="entry name" value="LRR_8"/>
    <property type="match status" value="2"/>
</dbReference>
<evidence type="ECO:0000256" key="5">
    <source>
        <dbReference type="ARBA" id="ARBA00022692"/>
    </source>
</evidence>
<dbReference type="Gene3D" id="3.80.10.10">
    <property type="entry name" value="Ribonuclease Inhibitor"/>
    <property type="match status" value="10"/>
</dbReference>
<dbReference type="SUPFAM" id="SSF52047">
    <property type="entry name" value="RNI-like"/>
    <property type="match status" value="1"/>
</dbReference>
<evidence type="ECO:0000256" key="10">
    <source>
        <dbReference type="ARBA" id="ARBA00022989"/>
    </source>
</evidence>
<dbReference type="InterPro" id="IPR036388">
    <property type="entry name" value="WH-like_DNA-bd_sf"/>
</dbReference>
<comment type="subcellular location">
    <subcellularLocation>
        <location evidence="1">Cell membrane</location>
        <topology evidence="1">Single-pass type I membrane protein</topology>
    </subcellularLocation>
</comment>
<accession>A0AAW1VSE9</accession>
<dbReference type="GO" id="GO:0043531">
    <property type="term" value="F:ADP binding"/>
    <property type="evidence" value="ECO:0007669"/>
    <property type="project" value="InterPro"/>
</dbReference>
<dbReference type="Pfam" id="PF23559">
    <property type="entry name" value="WHD_DRP"/>
    <property type="match status" value="1"/>
</dbReference>
<proteinExistence type="inferred from homology"/>
<evidence type="ECO:0000256" key="14">
    <source>
        <dbReference type="ARBA" id="ARBA00023180"/>
    </source>
</evidence>
<dbReference type="GO" id="GO:0005886">
    <property type="term" value="C:plasma membrane"/>
    <property type="evidence" value="ECO:0007669"/>
    <property type="project" value="UniProtKB-SubCell"/>
</dbReference>
<feature type="domain" description="TIR" evidence="16">
    <location>
        <begin position="1013"/>
        <end position="1180"/>
    </location>
</feature>
<evidence type="ECO:0000313" key="18">
    <source>
        <dbReference type="Proteomes" id="UP001457282"/>
    </source>
</evidence>
<protein>
    <recommendedName>
        <fullName evidence="16">TIR domain-containing protein</fullName>
    </recommendedName>
</protein>
<dbReference type="InterPro" id="IPR041118">
    <property type="entry name" value="Rx_N"/>
</dbReference>
<evidence type="ECO:0000256" key="9">
    <source>
        <dbReference type="ARBA" id="ARBA00022821"/>
    </source>
</evidence>
<dbReference type="SUPFAM" id="SSF52058">
    <property type="entry name" value="L domain-like"/>
    <property type="match status" value="4"/>
</dbReference>
<evidence type="ECO:0000256" key="12">
    <source>
        <dbReference type="ARBA" id="ARBA00023136"/>
    </source>
</evidence>
<dbReference type="Gene3D" id="3.40.50.300">
    <property type="entry name" value="P-loop containing nucleotide triphosphate hydrolases"/>
    <property type="match status" value="1"/>
</dbReference>
<dbReference type="GO" id="GO:0007165">
    <property type="term" value="P:signal transduction"/>
    <property type="evidence" value="ECO:0007669"/>
    <property type="project" value="InterPro"/>
</dbReference>
<dbReference type="Pfam" id="PF00931">
    <property type="entry name" value="NB-ARC"/>
    <property type="match status" value="1"/>
</dbReference>
<keyword evidence="10" id="KW-1133">Transmembrane helix</keyword>
<keyword evidence="7" id="KW-0677">Repeat</keyword>
<dbReference type="SMART" id="SM00255">
    <property type="entry name" value="TIR"/>
    <property type="match status" value="1"/>
</dbReference>
<dbReference type="FunFam" id="3.40.50.10140:FF:000007">
    <property type="entry name" value="Disease resistance protein (TIR-NBS-LRR class)"/>
    <property type="match status" value="1"/>
</dbReference>
<evidence type="ECO:0000256" key="8">
    <source>
        <dbReference type="ARBA" id="ARBA00022741"/>
    </source>
</evidence>
<keyword evidence="13" id="KW-0675">Receptor</keyword>
<dbReference type="SUPFAM" id="SSF52200">
    <property type="entry name" value="Toll/Interleukin receptor TIR domain"/>
    <property type="match status" value="1"/>
</dbReference>
<dbReference type="InterPro" id="IPR013210">
    <property type="entry name" value="LRR_N_plant-typ"/>
</dbReference>
<dbReference type="PANTHER" id="PTHR27000">
    <property type="entry name" value="LEUCINE-RICH REPEAT RECEPTOR-LIKE PROTEIN KINASE FAMILY PROTEIN-RELATED"/>
    <property type="match status" value="1"/>
</dbReference>
<gene>
    <name evidence="17" type="ORF">M0R45_034914</name>
</gene>
<dbReference type="Pfam" id="PF23598">
    <property type="entry name" value="LRR_14"/>
    <property type="match status" value="1"/>
</dbReference>
<keyword evidence="18" id="KW-1185">Reference proteome</keyword>
<keyword evidence="9" id="KW-0611">Plant defense</keyword>
<dbReference type="FunFam" id="3.80.10.10:FF:000111">
    <property type="entry name" value="LRR receptor-like serine/threonine-protein kinase ERECTA"/>
    <property type="match status" value="1"/>
</dbReference>
<evidence type="ECO:0000259" key="16">
    <source>
        <dbReference type="PROSITE" id="PS50104"/>
    </source>
</evidence>
<dbReference type="InterPro" id="IPR056789">
    <property type="entry name" value="LRR_R13L1-DRL21"/>
</dbReference>
<comment type="caution">
    <text evidence="17">The sequence shown here is derived from an EMBL/GenBank/DDBJ whole genome shotgun (WGS) entry which is preliminary data.</text>
</comment>
<dbReference type="Proteomes" id="UP001457282">
    <property type="component" value="Unassembled WGS sequence"/>
</dbReference>
<dbReference type="InterPro" id="IPR032675">
    <property type="entry name" value="LRR_dom_sf"/>
</dbReference>
<evidence type="ECO:0000256" key="13">
    <source>
        <dbReference type="ARBA" id="ARBA00023170"/>
    </source>
</evidence>
<dbReference type="GO" id="GO:0006952">
    <property type="term" value="P:defense response"/>
    <property type="evidence" value="ECO:0007669"/>
    <property type="project" value="UniProtKB-KW"/>
</dbReference>
<dbReference type="SUPFAM" id="SSF52540">
    <property type="entry name" value="P-loop containing nucleoside triphosphate hydrolases"/>
    <property type="match status" value="1"/>
</dbReference>